<evidence type="ECO:0000313" key="3">
    <source>
        <dbReference type="Proteomes" id="UP001431783"/>
    </source>
</evidence>
<feature type="compositionally biased region" description="Polar residues" evidence="1">
    <location>
        <begin position="142"/>
        <end position="169"/>
    </location>
</feature>
<evidence type="ECO:0000256" key="1">
    <source>
        <dbReference type="SAM" id="MobiDB-lite"/>
    </source>
</evidence>
<proteinExistence type="predicted"/>
<evidence type="ECO:0000313" key="2">
    <source>
        <dbReference type="EMBL" id="KAK9892832.1"/>
    </source>
</evidence>
<feature type="compositionally biased region" description="Polar residues" evidence="1">
    <location>
        <begin position="181"/>
        <end position="221"/>
    </location>
</feature>
<accession>A0AAW1VJ86</accession>
<keyword evidence="3" id="KW-1185">Reference proteome</keyword>
<comment type="caution">
    <text evidence="2">The sequence shown here is derived from an EMBL/GenBank/DDBJ whole genome shotgun (WGS) entry which is preliminary data.</text>
</comment>
<dbReference type="Proteomes" id="UP001431783">
    <property type="component" value="Unassembled WGS sequence"/>
</dbReference>
<name>A0AAW1VJ86_9CUCU</name>
<feature type="compositionally biased region" description="Low complexity" evidence="1">
    <location>
        <begin position="31"/>
        <end position="47"/>
    </location>
</feature>
<reference evidence="2 3" key="1">
    <citation type="submission" date="2023-03" db="EMBL/GenBank/DDBJ databases">
        <title>Genome insight into feeding habits of ladybird beetles.</title>
        <authorList>
            <person name="Li H.-S."/>
            <person name="Huang Y.-H."/>
            <person name="Pang H."/>
        </authorList>
    </citation>
    <scope>NUCLEOTIDE SEQUENCE [LARGE SCALE GENOMIC DNA]</scope>
    <source>
        <strain evidence="2">SYSU_2023b</strain>
        <tissue evidence="2">Whole body</tissue>
    </source>
</reference>
<sequence>MNLKTPSNNSGNNIAYYQDSFGKEKGVSLETTSSTPKNPITNPNIPIHLDSQQRELAQPNEPLEDPTQHPHYEAVPNDQYDPQYLSQEQFEQHQYDPNFGYDPNSEYHTDPNAEYLTDPHQQYPVDSNQQFAVDPHEGYAVDQNQQYSVPQSQHYPVQNPNNFPEQSQKLSDDSSELYGTEQYNINQGIHTNQQDQHITPDQVTAPYEQNQSIPKSPENVT</sequence>
<organism evidence="2 3">
    <name type="scientific">Henosepilachna vigintioctopunctata</name>
    <dbReference type="NCBI Taxonomy" id="420089"/>
    <lineage>
        <taxon>Eukaryota</taxon>
        <taxon>Metazoa</taxon>
        <taxon>Ecdysozoa</taxon>
        <taxon>Arthropoda</taxon>
        <taxon>Hexapoda</taxon>
        <taxon>Insecta</taxon>
        <taxon>Pterygota</taxon>
        <taxon>Neoptera</taxon>
        <taxon>Endopterygota</taxon>
        <taxon>Coleoptera</taxon>
        <taxon>Polyphaga</taxon>
        <taxon>Cucujiformia</taxon>
        <taxon>Coccinelloidea</taxon>
        <taxon>Coccinellidae</taxon>
        <taxon>Epilachninae</taxon>
        <taxon>Epilachnini</taxon>
        <taxon>Henosepilachna</taxon>
    </lineage>
</organism>
<gene>
    <name evidence="2" type="ORF">WA026_022294</name>
</gene>
<feature type="region of interest" description="Disordered" evidence="1">
    <location>
        <begin position="26"/>
        <end position="221"/>
    </location>
</feature>
<dbReference type="EMBL" id="JARQZJ010000139">
    <property type="protein sequence ID" value="KAK9892832.1"/>
    <property type="molecule type" value="Genomic_DNA"/>
</dbReference>
<protein>
    <submittedName>
        <fullName evidence="2">Uncharacterized protein</fullName>
    </submittedName>
</protein>
<dbReference type="AlphaFoldDB" id="A0AAW1VJ86"/>